<organism evidence="3">
    <name type="scientific">Drosophila melanogaster</name>
    <name type="common">Fruit fly</name>
    <dbReference type="NCBI Taxonomy" id="7227"/>
    <lineage>
        <taxon>Eukaryota</taxon>
        <taxon>Metazoa</taxon>
        <taxon>Ecdysozoa</taxon>
        <taxon>Arthropoda</taxon>
        <taxon>Hexapoda</taxon>
        <taxon>Insecta</taxon>
        <taxon>Pterygota</taxon>
        <taxon>Neoptera</taxon>
        <taxon>Endopterygota</taxon>
        <taxon>Diptera</taxon>
        <taxon>Brachycera</taxon>
        <taxon>Muscomorpha</taxon>
        <taxon>Ephydroidea</taxon>
        <taxon>Drosophilidae</taxon>
        <taxon>Drosophila</taxon>
        <taxon>Sophophora</taxon>
    </lineage>
</organism>
<evidence type="ECO:0000256" key="2">
    <source>
        <dbReference type="SAM" id="SignalP"/>
    </source>
</evidence>
<keyword evidence="2" id="KW-0732">Signal</keyword>
<evidence type="ECO:0000313" key="3">
    <source>
        <dbReference type="EMBL" id="DAA04185.1"/>
    </source>
</evidence>
<accession>Q6IJN7</accession>
<feature type="signal peptide" evidence="2">
    <location>
        <begin position="1"/>
        <end position="23"/>
    </location>
</feature>
<name>Q6IJN7_DROME</name>
<dbReference type="EMBL" id="BK002679">
    <property type="protein sequence ID" value="DAA04185.1"/>
    <property type="molecule type" value="Genomic_DNA"/>
</dbReference>
<evidence type="ECO:0000256" key="1">
    <source>
        <dbReference type="SAM" id="MobiDB-lite"/>
    </source>
</evidence>
<feature type="region of interest" description="Disordered" evidence="1">
    <location>
        <begin position="24"/>
        <end position="48"/>
    </location>
</feature>
<proteinExistence type="predicted"/>
<dbReference type="AlphaFoldDB" id="Q6IJN7"/>
<sequence>MSPGFVLWGAMLITFATSPTVRDSPPDYRHLTSTSTPTRARDLQTKRSLGVRSTDSGDLWEMSPLDSRTRIVAECQISSAPTSSRLDTDERYLQIAAVVAVGGQLLCCNTEFDVLTA</sequence>
<gene>
    <name evidence="3" type="ORF">HDC14534</name>
</gene>
<reference evidence="3" key="1">
    <citation type="journal article" date="2003" name="Genome Biol.">
        <title>An integrated gene annotation and transcriptional profiling approach towards the full gene content of the Drosophila genome.</title>
        <authorList>
            <person name="Hild M."/>
            <person name="Beckmann B."/>
            <person name="Haas S.A."/>
            <person name="Koch B."/>
            <person name="Solovyev V."/>
            <person name="Busold C."/>
            <person name="Fellenberg K."/>
            <person name="Boutros M."/>
            <person name="Vingron M."/>
            <person name="Sauer F."/>
            <person name="Hoheisel J.D."/>
            <person name="Paro R."/>
        </authorList>
    </citation>
    <scope>NUCLEOTIDE SEQUENCE</scope>
</reference>
<feature type="chain" id="PRO_5004274568" evidence="2">
    <location>
        <begin position="24"/>
        <end position="117"/>
    </location>
</feature>
<protein>
    <submittedName>
        <fullName evidence="3">HDC14534</fullName>
    </submittedName>
</protein>